<evidence type="ECO:0000259" key="4">
    <source>
        <dbReference type="Pfam" id="PF13088"/>
    </source>
</evidence>
<dbReference type="CDD" id="cd15482">
    <property type="entry name" value="Sialidase_non-viral"/>
    <property type="match status" value="1"/>
</dbReference>
<dbReference type="RefSeq" id="WP_285995494.1">
    <property type="nucleotide sequence ID" value="NZ_CP127295.1"/>
</dbReference>
<dbReference type="KEGG" id="amog:QRX60_33825"/>
<sequence>MSYLDEEVEPVSPIRRFSTILLAAAATALSGTPAATAGPAHGCASSVPFTSGTEGYDTFRIPAVVRAADGALVAFAEGRRDSAGDSGAIQTVSRTSRDGGCTWGPLSVVDSNGDATAGNPTPVLARDGELVLLTVHNGLVSEKQIMSGQASDQDTRRVFVLRSRDNGRTWSPARDITADAKAPGWRWYATGPGHATLLRHGPHAGRIVVPANHSSSPPAGSPDVGTEAKYYGGHDLYSDDDGRTWHIGFTDDRTDGVVAANETTATELPDGTLYFSSRNQGSAAEHRVDGYSVDGGKTLVRPYQVQPSLSGPKVEGSVLQTTVPWLLLYSGPADPATRTVMQLRLSTDRGHTWRPGRTLTTGPAAYSDLVQADPATVGILYETGTAGPYEKIVFERVGLTPGQLGNVPARR</sequence>
<dbReference type="GO" id="GO:0006689">
    <property type="term" value="P:ganglioside catabolic process"/>
    <property type="evidence" value="ECO:0007669"/>
    <property type="project" value="TreeGrafter"/>
</dbReference>
<accession>A0A9Y2NBY8</accession>
<evidence type="ECO:0000256" key="3">
    <source>
        <dbReference type="ARBA" id="ARBA00012733"/>
    </source>
</evidence>
<comment type="similarity">
    <text evidence="2">Belongs to the glycosyl hydrolase 33 family.</text>
</comment>
<dbReference type="AlphaFoldDB" id="A0A9Y2NBY8"/>
<dbReference type="Gene3D" id="2.120.10.10">
    <property type="match status" value="1"/>
</dbReference>
<dbReference type="GO" id="GO:0016020">
    <property type="term" value="C:membrane"/>
    <property type="evidence" value="ECO:0007669"/>
    <property type="project" value="TreeGrafter"/>
</dbReference>
<comment type="catalytic activity">
    <reaction evidence="1">
        <text>Hydrolysis of alpha-(2-&gt;3)-, alpha-(2-&gt;6)-, alpha-(2-&gt;8)- glycosidic linkages of terminal sialic acid residues in oligosaccharides, glycoproteins, glycolipids, colominic acid and synthetic substrates.</text>
        <dbReference type="EC" id="3.2.1.18"/>
    </reaction>
</comment>
<dbReference type="EMBL" id="CP127295">
    <property type="protein sequence ID" value="WIX99011.1"/>
    <property type="molecule type" value="Genomic_DNA"/>
</dbReference>
<proteinExistence type="inferred from homology"/>
<dbReference type="PANTHER" id="PTHR10628">
    <property type="entry name" value="SIALIDASE"/>
    <property type="match status" value="1"/>
</dbReference>
<evidence type="ECO:0000313" key="5">
    <source>
        <dbReference type="EMBL" id="WIX99011.1"/>
    </source>
</evidence>
<keyword evidence="6" id="KW-1185">Reference proteome</keyword>
<name>A0A9Y2NBY8_9PSEU</name>
<dbReference type="EC" id="3.2.1.18" evidence="3"/>
<dbReference type="Proteomes" id="UP001239397">
    <property type="component" value="Chromosome"/>
</dbReference>
<organism evidence="5 6">
    <name type="scientific">Amycolatopsis mongoliensis</name>
    <dbReference type="NCBI Taxonomy" id="715475"/>
    <lineage>
        <taxon>Bacteria</taxon>
        <taxon>Bacillati</taxon>
        <taxon>Actinomycetota</taxon>
        <taxon>Actinomycetes</taxon>
        <taxon>Pseudonocardiales</taxon>
        <taxon>Pseudonocardiaceae</taxon>
        <taxon>Amycolatopsis</taxon>
    </lineage>
</organism>
<dbReference type="InterPro" id="IPR026856">
    <property type="entry name" value="Sialidase_fam"/>
</dbReference>
<keyword evidence="5" id="KW-0378">Hydrolase</keyword>
<dbReference type="PANTHER" id="PTHR10628:SF30">
    <property type="entry name" value="EXO-ALPHA-SIALIDASE"/>
    <property type="match status" value="1"/>
</dbReference>
<evidence type="ECO:0000256" key="2">
    <source>
        <dbReference type="ARBA" id="ARBA00009348"/>
    </source>
</evidence>
<feature type="domain" description="Sialidase" evidence="4">
    <location>
        <begin position="71"/>
        <end position="378"/>
    </location>
</feature>
<keyword evidence="5" id="KW-0326">Glycosidase</keyword>
<dbReference type="GO" id="GO:0004308">
    <property type="term" value="F:exo-alpha-sialidase activity"/>
    <property type="evidence" value="ECO:0007669"/>
    <property type="project" value="UniProtKB-EC"/>
</dbReference>
<dbReference type="GO" id="GO:0009313">
    <property type="term" value="P:oligosaccharide catabolic process"/>
    <property type="evidence" value="ECO:0007669"/>
    <property type="project" value="TreeGrafter"/>
</dbReference>
<dbReference type="GO" id="GO:0005737">
    <property type="term" value="C:cytoplasm"/>
    <property type="evidence" value="ECO:0007669"/>
    <property type="project" value="TreeGrafter"/>
</dbReference>
<evidence type="ECO:0000313" key="6">
    <source>
        <dbReference type="Proteomes" id="UP001239397"/>
    </source>
</evidence>
<dbReference type="InterPro" id="IPR011040">
    <property type="entry name" value="Sialidase"/>
</dbReference>
<evidence type="ECO:0000256" key="1">
    <source>
        <dbReference type="ARBA" id="ARBA00000427"/>
    </source>
</evidence>
<dbReference type="SUPFAM" id="SSF50939">
    <property type="entry name" value="Sialidases"/>
    <property type="match status" value="1"/>
</dbReference>
<reference evidence="5 6" key="1">
    <citation type="submission" date="2023-06" db="EMBL/GenBank/DDBJ databases">
        <authorList>
            <person name="Oyuntsetseg B."/>
            <person name="Kim S.B."/>
        </authorList>
    </citation>
    <scope>NUCLEOTIDE SEQUENCE [LARGE SCALE GENOMIC DNA]</scope>
    <source>
        <strain evidence="5 6">4-36</strain>
    </source>
</reference>
<dbReference type="Pfam" id="PF13088">
    <property type="entry name" value="BNR_2"/>
    <property type="match status" value="1"/>
</dbReference>
<dbReference type="InterPro" id="IPR036278">
    <property type="entry name" value="Sialidase_sf"/>
</dbReference>
<gene>
    <name evidence="5" type="ORF">QRX60_33825</name>
</gene>
<protein>
    <recommendedName>
        <fullName evidence="3">exo-alpha-sialidase</fullName>
        <ecNumber evidence="3">3.2.1.18</ecNumber>
    </recommendedName>
</protein>